<feature type="region of interest" description="Disordered" evidence="8">
    <location>
        <begin position="1047"/>
        <end position="1078"/>
    </location>
</feature>
<feature type="domain" description="26S proteasome non-ATPase regulatory subunit RPN1 C-terminal" evidence="10">
    <location>
        <begin position="1287"/>
        <end position="1340"/>
    </location>
</feature>
<evidence type="ECO:0000259" key="9">
    <source>
        <dbReference type="Pfam" id="PF17781"/>
    </source>
</evidence>
<feature type="region of interest" description="Disordered" evidence="8">
    <location>
        <begin position="1"/>
        <end position="45"/>
    </location>
</feature>
<evidence type="ECO:0000256" key="3">
    <source>
        <dbReference type="ARBA" id="ARBA00005460"/>
    </source>
</evidence>
<dbReference type="InterPro" id="IPR041433">
    <property type="entry name" value="RPN1_C"/>
</dbReference>
<comment type="function">
    <text evidence="2">Binds to the intracellular domain of tumor necrosis factor type 1 receptor. The binding domain of TRAP1 and TRAP2 resides outside the death domain of TNFR1.</text>
</comment>
<evidence type="ECO:0000256" key="5">
    <source>
        <dbReference type="ARBA" id="ARBA00022737"/>
    </source>
</evidence>
<dbReference type="PANTHER" id="PTHR10943:SF1">
    <property type="entry name" value="26S PROTEASOME NON-ATPASE REGULATORY SUBUNIT 2"/>
    <property type="match status" value="1"/>
</dbReference>
<dbReference type="GO" id="GO:0034515">
    <property type="term" value="C:proteasome storage granule"/>
    <property type="evidence" value="ECO:0007669"/>
    <property type="project" value="TreeGrafter"/>
</dbReference>
<evidence type="ECO:0000256" key="7">
    <source>
        <dbReference type="ARBA" id="ARBA00046857"/>
    </source>
</evidence>
<dbReference type="SUPFAM" id="SSF48371">
    <property type="entry name" value="ARM repeat"/>
    <property type="match status" value="1"/>
</dbReference>
<dbReference type="GO" id="GO:0005634">
    <property type="term" value="C:nucleus"/>
    <property type="evidence" value="ECO:0007669"/>
    <property type="project" value="TreeGrafter"/>
</dbReference>
<dbReference type="InterPro" id="IPR016024">
    <property type="entry name" value="ARM-type_fold"/>
</dbReference>
<dbReference type="EMBL" id="JXJN01004654">
    <property type="status" value="NOT_ANNOTATED_CDS"/>
    <property type="molecule type" value="Genomic_DNA"/>
</dbReference>
<dbReference type="PANTHER" id="PTHR10943">
    <property type="entry name" value="26S PROTEASOME NON-ATPASE REGULATORY SUBUNIT"/>
    <property type="match status" value="1"/>
</dbReference>
<comment type="similarity">
    <text evidence="3">Belongs to the proteasome subunit S2 family.</text>
</comment>
<feature type="compositionally biased region" description="Basic and acidic residues" evidence="8">
    <location>
        <begin position="13"/>
        <end position="39"/>
    </location>
</feature>
<dbReference type="Pfam" id="PF01851">
    <property type="entry name" value="PC_rep"/>
    <property type="match status" value="3"/>
</dbReference>
<dbReference type="Gene3D" id="1.25.10.10">
    <property type="entry name" value="Leucine-rich Repeat Variant"/>
    <property type="match status" value="1"/>
</dbReference>
<comment type="subunit">
    <text evidence="7">Component of the 19S proteasome regulatory particle complex. The 26S proteasome consists of a 20S core particle (CP) and two 19S regulatory subunits (RP). The regulatory particle is made of a lid composed of 9 subunits, a base containing 6 ATPases and few additional components including PSMD2. Interacts with RPGRIP1L. Interacts with CRY1 in a KDM8-dependent manner. Interacts (via C-terminus) with phosphatase UBLCP1 (via ubiquitin-like domain); the interaction recruits UBLCP1 to the 19S regulatory particle where it dephosphorylates 19S subunit PSMC2/RPT1 which impairs PSMC2 ATPase activity and disrupts 26S proteasome assembly.</text>
</comment>
<feature type="compositionally biased region" description="Basic and acidic residues" evidence="8">
    <location>
        <begin position="1054"/>
        <end position="1078"/>
    </location>
</feature>
<dbReference type="EnsemblMetazoa" id="GPPI010970-RA">
    <property type="protein sequence ID" value="GPPI010970-PA"/>
    <property type="gene ID" value="GPPI010970"/>
</dbReference>
<dbReference type="Pfam" id="PF17781">
    <property type="entry name" value="RPN1_RPN2_N"/>
    <property type="match status" value="2"/>
</dbReference>
<evidence type="ECO:0000256" key="8">
    <source>
        <dbReference type="SAM" id="MobiDB-lite"/>
    </source>
</evidence>
<feature type="domain" description="RPN1 N-terminal" evidence="9">
    <location>
        <begin position="481"/>
        <end position="777"/>
    </location>
</feature>
<dbReference type="GO" id="GO:0008540">
    <property type="term" value="C:proteasome regulatory particle, base subcomplex"/>
    <property type="evidence" value="ECO:0007669"/>
    <property type="project" value="TreeGrafter"/>
</dbReference>
<keyword evidence="5" id="KW-0677">Repeat</keyword>
<feature type="domain" description="RPN1 N-terminal" evidence="9">
    <location>
        <begin position="51"/>
        <end position="347"/>
    </location>
</feature>
<evidence type="ECO:0000256" key="6">
    <source>
        <dbReference type="ARBA" id="ARBA00022942"/>
    </source>
</evidence>
<evidence type="ECO:0000256" key="4">
    <source>
        <dbReference type="ARBA" id="ARBA00014928"/>
    </source>
</evidence>
<keyword evidence="6" id="KW-0647">Proteasome</keyword>
<accession>A0A1B0AWE7</accession>
<dbReference type="InterPro" id="IPR011989">
    <property type="entry name" value="ARM-like"/>
</dbReference>
<dbReference type="Pfam" id="PF18051">
    <property type="entry name" value="RPN1_C"/>
    <property type="match status" value="1"/>
</dbReference>
<dbReference type="STRING" id="67801.A0A1B0AWE7"/>
<evidence type="ECO:0000313" key="11">
    <source>
        <dbReference type="EnsemblMetazoa" id="GPPI010970-PA"/>
    </source>
</evidence>
<feature type="compositionally biased region" description="Basic and acidic residues" evidence="8">
    <location>
        <begin position="443"/>
        <end position="469"/>
    </location>
</feature>
<comment type="function">
    <text evidence="1">Component of the 26S proteasome, a multiprotein complex involved in the ATP-dependent degradation of ubiquitinated proteins. This complex plays a key role in the maintenance of protein homeostasis by removing misfolded or damaged proteins, which could impair cellular functions, and by removing proteins whose functions are no longer required. Therefore, the proteasome participates in numerous cellular processes, including cell cycle progression, apoptosis, or DNA damage repair.</text>
</comment>
<reference evidence="12" key="1">
    <citation type="submission" date="2015-01" db="EMBL/GenBank/DDBJ databases">
        <authorList>
            <person name="Aksoy S."/>
            <person name="Warren W."/>
            <person name="Wilson R.K."/>
        </authorList>
    </citation>
    <scope>NUCLEOTIDE SEQUENCE [LARGE SCALE GENOMIC DNA]</scope>
    <source>
        <strain evidence="12">IAEA</strain>
    </source>
</reference>
<protein>
    <recommendedName>
        <fullName evidence="4">26S proteasome non-ATPase regulatory subunit 2</fullName>
    </recommendedName>
</protein>
<dbReference type="InterPro" id="IPR002015">
    <property type="entry name" value="Proteasome/cyclosome_rpt"/>
</dbReference>
<evidence type="ECO:0000313" key="12">
    <source>
        <dbReference type="Proteomes" id="UP000092460"/>
    </source>
</evidence>
<proteinExistence type="inferred from homology"/>
<sequence length="1342" mass="150689">MPSGSTKMVKKLTPSEDEKKEQAQSDLKKEPVKEDKEQELSDEDQQLQEELDLLVQVLQESDVTLYMSSLEMMAKLIRASTTSMTSVPKPLKFMRPHYETMKTLYKRMPDEKTRHMCADIISVLSMTMGSGKDCLAYRFLCDRSLKIGDWGHEYVRHLSGEIASHYLETSGEFQTQLIELVKQIIPYNMEHNAEADACDLLIEIDHLHLLQDYVDESAYPRVCLYLQSCYPYVPEPDNTIILETALQLSIKFSQYTQAMRLALMLNNVDKITEIFKEPKDAAVQKQLAFMLARQQICLELDESFPDYDDLVEIMSNANLNKHFLNLGRELDIMEPKTPEDIYKSHLDNARTRFASIQVDSAKQNLAASFVNGFVNAGFGFVRSSFNGNMNYRSLVMFHSSIESGAHLMNFIRCALNVSGLWGLYYNIINAMPSGSTKMVKKLTPSEDEKKEQAQSDLKKEPVKEDKEQELSDEDQQLQEELDLLVQVLQESDVTLYMSSLEMMAKLIRASTTSMTSVPKPLKFMRPHYETMKTLYKRMPDEKTRHMCADIISVLSMTMGSGKDCLAYRFLCDRSLKIGDWGHEYVRHLSGEIASHYLETSGEFQTQLIELVKQIIPYNMEHNAEADACDLLIEIDHLHLLQDYVDESAYPRVCLYLQSCYPYVPEPDNTIILETALQLSIKFSQYTQAMRLALMLNNVDKITEIFKEPKDAAVQKQLAFMLARQQICLELDESFPDYDDLVEIMSNANLNKHFLNLGRELDIMEPKTPEDIYKSHLDNARTRFASIQVDSAKQNLAASFVNGFVNAGFGVDKLLSEDGNKWLYKNKEHGMLSATASLGLILLWDVDGGLTMIDKYLYSTEDYIKSGALLACGIVNCGIRNEVDPAHALLSDYIDNQNTSMRIGAILGLGIAYAGSDRSIVIETLKSVFASNGKTPPSVEIMGITALSLGLIGVGTCNAEITEVLLQTIMFLTKTDLKDTFTRFLFLGLGLLYLGRQKATEAVMLTLEVLDEPYKSMAITMVDICAYAGTGNVLKIQQLLHICSDHYETSNSDSDSDKNKKDKNKEKQDKGEKEKEKEKDLSSTQAIAVLGIALIVMGEDIGAEMAFRSFGNLLRYCEPCIRRAVPLALGLISASNPKLNILDALSKFSHDSDAEVAHNAIFAMGLVGAGTNNARLAAMLRQLAQYHSKDPSNLFMVRIAQSLTHLGKGTLTLSPYHSDRQLMNPMAVAGLLATLVSLLDVKNLILGRSHYLLYCLVPAMQARMLITFDEELNQLQVPVRVGMAIDVVGQAGKPKTITGFQTHTTPVLLAMGERAELATDEYISLTPVMEGFVILKKNPNYVK</sequence>
<keyword evidence="12" id="KW-1185">Reference proteome</keyword>
<dbReference type="FunFam" id="1.25.10.10:FF:000026">
    <property type="entry name" value="26S proteasome non-ATPase regulatory subunit 2"/>
    <property type="match status" value="1"/>
</dbReference>
<evidence type="ECO:0000256" key="1">
    <source>
        <dbReference type="ARBA" id="ARBA00002362"/>
    </source>
</evidence>
<dbReference type="InterPro" id="IPR040892">
    <property type="entry name" value="RPN1_N"/>
</dbReference>
<name>A0A1B0AWE7_9MUSC</name>
<reference evidence="11" key="2">
    <citation type="submission" date="2020-05" db="UniProtKB">
        <authorList>
            <consortium name="EnsemblMetazoa"/>
        </authorList>
    </citation>
    <scope>IDENTIFICATION</scope>
    <source>
        <strain evidence="11">IAEA</strain>
    </source>
</reference>
<dbReference type="GO" id="GO:0043161">
    <property type="term" value="P:proteasome-mediated ubiquitin-dependent protein catabolic process"/>
    <property type="evidence" value="ECO:0007669"/>
    <property type="project" value="TreeGrafter"/>
</dbReference>
<feature type="region of interest" description="Disordered" evidence="8">
    <location>
        <begin position="438"/>
        <end position="475"/>
    </location>
</feature>
<dbReference type="Proteomes" id="UP000092460">
    <property type="component" value="Unassembled WGS sequence"/>
</dbReference>
<dbReference type="VEuPathDB" id="VectorBase:GPPI010970"/>
<organism evidence="11 12">
    <name type="scientific">Glossina palpalis gambiensis</name>
    <dbReference type="NCBI Taxonomy" id="67801"/>
    <lineage>
        <taxon>Eukaryota</taxon>
        <taxon>Metazoa</taxon>
        <taxon>Ecdysozoa</taxon>
        <taxon>Arthropoda</taxon>
        <taxon>Hexapoda</taxon>
        <taxon>Insecta</taxon>
        <taxon>Pterygota</taxon>
        <taxon>Neoptera</taxon>
        <taxon>Endopterygota</taxon>
        <taxon>Diptera</taxon>
        <taxon>Brachycera</taxon>
        <taxon>Muscomorpha</taxon>
        <taxon>Hippoboscoidea</taxon>
        <taxon>Glossinidae</taxon>
        <taxon>Glossina</taxon>
    </lineage>
</organism>
<evidence type="ECO:0000259" key="10">
    <source>
        <dbReference type="Pfam" id="PF18051"/>
    </source>
</evidence>
<evidence type="ECO:0000256" key="2">
    <source>
        <dbReference type="ARBA" id="ARBA00004031"/>
    </source>
</evidence>